<accession>A0A0A8B4T8</accession>
<sequence length="78" mass="8655">MADGPKAVIVTFHTNTEAMKCGDVCKRHGIAGRLVSIPRDISAGCGYAWRTEAAELDRFLTFLERQSIEHEAVHLRSL</sequence>
<dbReference type="AlphaFoldDB" id="A0A0A8B4T8"/>
<organism evidence="2 3">
    <name type="scientific">Berryella intestinalis</name>
    <dbReference type="NCBI Taxonomy" id="1531429"/>
    <lineage>
        <taxon>Bacteria</taxon>
        <taxon>Bacillati</taxon>
        <taxon>Actinomycetota</taxon>
        <taxon>Coriobacteriia</taxon>
        <taxon>Eggerthellales</taxon>
        <taxon>Eggerthellaceae</taxon>
        <taxon>Berryella</taxon>
    </lineage>
</organism>
<feature type="domain" description="Putative Se/S carrier protein-like" evidence="1">
    <location>
        <begin position="9"/>
        <end position="74"/>
    </location>
</feature>
<evidence type="ECO:0000313" key="2">
    <source>
        <dbReference type="EMBL" id="AJC12374.1"/>
    </source>
</evidence>
<dbReference type="EMBL" id="CP009302">
    <property type="protein sequence ID" value="AJC12374.1"/>
    <property type="molecule type" value="Genomic_DNA"/>
</dbReference>
<proteinExistence type="predicted"/>
<reference evidence="3" key="1">
    <citation type="submission" date="2014-08" db="EMBL/GenBank/DDBJ databases">
        <title>Coriobacteriaceae sp. complete genome.</title>
        <authorList>
            <person name="Looft T."/>
            <person name="Bayles D.O."/>
            <person name="Stanton T.B."/>
        </authorList>
    </citation>
    <scope>NUCLEOTIDE SEQUENCE [LARGE SCALE GENOMIC DNA]</scope>
    <source>
        <strain evidence="3">68-1-3</strain>
    </source>
</reference>
<dbReference type="Pfam" id="PF11823">
    <property type="entry name" value="Se_S_carrier"/>
    <property type="match status" value="1"/>
</dbReference>
<protein>
    <recommendedName>
        <fullName evidence="1">Putative Se/S carrier protein-like domain-containing protein</fullName>
    </recommendedName>
</protein>
<dbReference type="InterPro" id="IPR021778">
    <property type="entry name" value="Se/S_carrier-like"/>
</dbReference>
<evidence type="ECO:0000259" key="1">
    <source>
        <dbReference type="Pfam" id="PF11823"/>
    </source>
</evidence>
<name>A0A0A8B4T8_9ACTN</name>
<dbReference type="STRING" id="1531429.JI75_06605"/>
<gene>
    <name evidence="2" type="ORF">JI75_06605</name>
</gene>
<dbReference type="Proteomes" id="UP000031121">
    <property type="component" value="Chromosome"/>
</dbReference>
<dbReference type="KEGG" id="cbac:JI75_06605"/>
<evidence type="ECO:0000313" key="3">
    <source>
        <dbReference type="Proteomes" id="UP000031121"/>
    </source>
</evidence>
<keyword evidence="3" id="KW-1185">Reference proteome</keyword>
<reference evidence="2 3" key="2">
    <citation type="journal article" date="2015" name="Genome Announc.">
        <title>Complete Genome Sequence of Coriobacteriaceae Strain 68-1-3, a Novel Mucus-Degrading Isolate from the Swine Intestinal Tract.</title>
        <authorList>
            <person name="Looft T."/>
            <person name="Bayles D.O."/>
            <person name="Alt D.P."/>
            <person name="Stanton T.B."/>
        </authorList>
    </citation>
    <scope>NUCLEOTIDE SEQUENCE [LARGE SCALE GENOMIC DNA]</scope>
    <source>
        <strain evidence="2 3">68-1-3</strain>
    </source>
</reference>
<dbReference type="HOGENOM" id="CLU_167443_0_0_11"/>